<evidence type="ECO:0000313" key="2">
    <source>
        <dbReference type="Proteomes" id="UP000245119"/>
    </source>
</evidence>
<evidence type="ECO:0000313" key="1">
    <source>
        <dbReference type="EMBL" id="PVD35615.1"/>
    </source>
</evidence>
<sequence>MFVCVAVACGERLTSERGGQRSDTRDGMTGAALTEDFALMTLASGYIVKESTLPRPPPPPLHYSLTSQRRLNFYPRRLLFLQQASICNVYVLATRRKKRLNANVVNCCREVALVLQRVVRFEGSWMTSLHAGV</sequence>
<dbReference type="EMBL" id="PZQS01000002">
    <property type="protein sequence ID" value="PVD35615.1"/>
    <property type="molecule type" value="Genomic_DNA"/>
</dbReference>
<dbReference type="Proteomes" id="UP000245119">
    <property type="component" value="Linkage Group LG2"/>
</dbReference>
<keyword evidence="2" id="KW-1185">Reference proteome</keyword>
<name>A0A2T7PQC6_POMCA</name>
<protein>
    <submittedName>
        <fullName evidence="1">Uncharacterized protein</fullName>
    </submittedName>
</protein>
<comment type="caution">
    <text evidence="1">The sequence shown here is derived from an EMBL/GenBank/DDBJ whole genome shotgun (WGS) entry which is preliminary data.</text>
</comment>
<dbReference type="AlphaFoldDB" id="A0A2T7PQC6"/>
<accession>A0A2T7PQC6</accession>
<proteinExistence type="predicted"/>
<gene>
    <name evidence="1" type="ORF">C0Q70_02578</name>
</gene>
<reference evidence="1 2" key="1">
    <citation type="submission" date="2018-04" db="EMBL/GenBank/DDBJ databases">
        <title>The genome of golden apple snail Pomacea canaliculata provides insight into stress tolerance and invasive adaptation.</title>
        <authorList>
            <person name="Liu C."/>
            <person name="Liu B."/>
            <person name="Ren Y."/>
            <person name="Zhang Y."/>
            <person name="Wang H."/>
            <person name="Li S."/>
            <person name="Jiang F."/>
            <person name="Yin L."/>
            <person name="Zhang G."/>
            <person name="Qian W."/>
            <person name="Fan W."/>
        </authorList>
    </citation>
    <scope>NUCLEOTIDE SEQUENCE [LARGE SCALE GENOMIC DNA]</scope>
    <source>
        <strain evidence="1">SZHN2017</strain>
        <tissue evidence="1">Muscle</tissue>
    </source>
</reference>
<organism evidence="1 2">
    <name type="scientific">Pomacea canaliculata</name>
    <name type="common">Golden apple snail</name>
    <dbReference type="NCBI Taxonomy" id="400727"/>
    <lineage>
        <taxon>Eukaryota</taxon>
        <taxon>Metazoa</taxon>
        <taxon>Spiralia</taxon>
        <taxon>Lophotrochozoa</taxon>
        <taxon>Mollusca</taxon>
        <taxon>Gastropoda</taxon>
        <taxon>Caenogastropoda</taxon>
        <taxon>Architaenioglossa</taxon>
        <taxon>Ampullarioidea</taxon>
        <taxon>Ampullariidae</taxon>
        <taxon>Pomacea</taxon>
    </lineage>
</organism>